<gene>
    <name evidence="2" type="ORF">SCARUB_00996</name>
</gene>
<dbReference type="Proteomes" id="UP000094056">
    <property type="component" value="Unassembled WGS sequence"/>
</dbReference>
<feature type="coiled-coil region" evidence="1">
    <location>
        <begin position="1"/>
        <end position="35"/>
    </location>
</feature>
<evidence type="ECO:0000313" key="2">
    <source>
        <dbReference type="EMBL" id="ODS33835.1"/>
    </source>
</evidence>
<comment type="caution">
    <text evidence="2">The sequence shown here is derived from an EMBL/GenBank/DDBJ whole genome shotgun (WGS) entry which is preliminary data.</text>
</comment>
<keyword evidence="1" id="KW-0175">Coiled coil</keyword>
<dbReference type="EMBL" id="MAYW01000018">
    <property type="protein sequence ID" value="ODS33835.1"/>
    <property type="molecule type" value="Genomic_DNA"/>
</dbReference>
<dbReference type="AlphaFoldDB" id="A0A1E3XDX2"/>
<name>A0A1E3XDX2_9BACT</name>
<sequence>MSQKNVYIEELQEQLDKWNAEIDKLEARTNEVETDDKLALQEHIKVLREKT</sequence>
<reference evidence="2 3" key="1">
    <citation type="submission" date="2016-07" db="EMBL/GenBank/DDBJ databases">
        <title>Draft genome of Scalindua rubra, obtained from a brine-seawater interface in the Red Sea, sheds light on salt adaptation in anammox bacteria.</title>
        <authorList>
            <person name="Speth D.R."/>
            <person name="Lagkouvardos I."/>
            <person name="Wang Y."/>
            <person name="Qian P.-Y."/>
            <person name="Dutilh B.E."/>
            <person name="Jetten M.S."/>
        </authorList>
    </citation>
    <scope>NUCLEOTIDE SEQUENCE [LARGE SCALE GENOMIC DNA]</scope>
    <source>
        <strain evidence="2">BSI-1</strain>
    </source>
</reference>
<organism evidence="2 3">
    <name type="scientific">Candidatus Scalindua rubra</name>
    <dbReference type="NCBI Taxonomy" id="1872076"/>
    <lineage>
        <taxon>Bacteria</taxon>
        <taxon>Pseudomonadati</taxon>
        <taxon>Planctomycetota</taxon>
        <taxon>Candidatus Brocadiia</taxon>
        <taxon>Candidatus Brocadiales</taxon>
        <taxon>Candidatus Scalinduaceae</taxon>
        <taxon>Candidatus Scalindua</taxon>
    </lineage>
</organism>
<evidence type="ECO:0000256" key="1">
    <source>
        <dbReference type="SAM" id="Coils"/>
    </source>
</evidence>
<protein>
    <submittedName>
        <fullName evidence="2">Uncharacterized protein</fullName>
    </submittedName>
</protein>
<evidence type="ECO:0000313" key="3">
    <source>
        <dbReference type="Proteomes" id="UP000094056"/>
    </source>
</evidence>
<proteinExistence type="predicted"/>
<accession>A0A1E3XDX2</accession>